<dbReference type="SUPFAM" id="SSF56784">
    <property type="entry name" value="HAD-like"/>
    <property type="match status" value="1"/>
</dbReference>
<dbReference type="Pfam" id="PF00702">
    <property type="entry name" value="Hydrolase"/>
    <property type="match status" value="1"/>
</dbReference>
<dbReference type="GO" id="GO:0008781">
    <property type="term" value="F:N-acylneuraminate cytidylyltransferase activity"/>
    <property type="evidence" value="ECO:0007669"/>
    <property type="project" value="TreeGrafter"/>
</dbReference>
<feature type="binding site" evidence="7">
    <location>
        <position position="29"/>
    </location>
    <ligand>
        <name>substrate</name>
    </ligand>
</feature>
<dbReference type="InterPro" id="IPR050793">
    <property type="entry name" value="CMP-NeuNAc_synthase"/>
</dbReference>
<keyword evidence="9" id="KW-1185">Reference proteome</keyword>
<organism evidence="8 9">
    <name type="scientific">Parasynechococcus marenigrum (strain WH8102)</name>
    <dbReference type="NCBI Taxonomy" id="84588"/>
    <lineage>
        <taxon>Bacteria</taxon>
        <taxon>Bacillati</taxon>
        <taxon>Cyanobacteriota</taxon>
        <taxon>Cyanophyceae</taxon>
        <taxon>Synechococcales</taxon>
        <taxon>Prochlorococcaceae</taxon>
        <taxon>Parasynechococcus</taxon>
        <taxon>Parasynechococcus marenigrum</taxon>
    </lineage>
</organism>
<dbReference type="GO" id="GO:0016788">
    <property type="term" value="F:hydrolase activity, acting on ester bonds"/>
    <property type="evidence" value="ECO:0007669"/>
    <property type="project" value="InterPro"/>
</dbReference>
<evidence type="ECO:0000256" key="6">
    <source>
        <dbReference type="ARBA" id="ARBA00022842"/>
    </source>
</evidence>
<dbReference type="Gene3D" id="3.40.50.1000">
    <property type="entry name" value="HAD superfamily/HAD-like"/>
    <property type="match status" value="1"/>
</dbReference>
<comment type="subunit">
    <text evidence="3">Homotetramer.</text>
</comment>
<dbReference type="SFLD" id="SFLDG01138">
    <property type="entry name" value="C1.6.2:_Deoxy-d-mannose-octulo"/>
    <property type="match status" value="1"/>
</dbReference>
<dbReference type="InterPro" id="IPR023214">
    <property type="entry name" value="HAD_sf"/>
</dbReference>
<dbReference type="HOGENOM" id="CLU_106694_0_1_3"/>
<feature type="binding site" evidence="7">
    <location>
        <position position="120"/>
    </location>
    <ligand>
        <name>Mg(2+)</name>
        <dbReference type="ChEBI" id="CHEBI:18420"/>
    </ligand>
</feature>
<dbReference type="SFLD" id="SFLDG01136">
    <property type="entry name" value="C1.6:_Phosphoserine_Phosphatas"/>
    <property type="match status" value="1"/>
</dbReference>
<dbReference type="AlphaFoldDB" id="Q7U9R7"/>
<dbReference type="KEGG" id="syw:SYNW0186"/>
<keyword evidence="5" id="KW-0378">Hydrolase</keyword>
<comment type="similarity">
    <text evidence="2">Belongs to the KdsC family.</text>
</comment>
<evidence type="ECO:0000256" key="5">
    <source>
        <dbReference type="ARBA" id="ARBA00022801"/>
    </source>
</evidence>
<keyword evidence="6 7" id="KW-0460">Magnesium</keyword>
<dbReference type="PANTHER" id="PTHR21485">
    <property type="entry name" value="HAD SUPERFAMILY MEMBERS CMAS AND KDSC"/>
    <property type="match status" value="1"/>
</dbReference>
<feature type="binding site" evidence="7">
    <location>
        <position position="27"/>
    </location>
    <ligand>
        <name>Mg(2+)</name>
        <dbReference type="ChEBI" id="CHEBI:18420"/>
    </ligand>
</feature>
<name>Q7U9R7_PARMW</name>
<dbReference type="InterPro" id="IPR010023">
    <property type="entry name" value="KdsC_fam"/>
</dbReference>
<evidence type="ECO:0000313" key="9">
    <source>
        <dbReference type="Proteomes" id="UP000001422"/>
    </source>
</evidence>
<dbReference type="RefSeq" id="WP_011127062.1">
    <property type="nucleotide sequence ID" value="NC_005070.1"/>
</dbReference>
<evidence type="ECO:0000256" key="4">
    <source>
        <dbReference type="ARBA" id="ARBA00022723"/>
    </source>
</evidence>
<evidence type="ECO:0000313" key="8">
    <source>
        <dbReference type="EMBL" id="CAE06701.1"/>
    </source>
</evidence>
<dbReference type="STRING" id="84588.SYNW0186"/>
<evidence type="ECO:0000256" key="1">
    <source>
        <dbReference type="ARBA" id="ARBA00001946"/>
    </source>
</evidence>
<comment type="cofactor">
    <cofactor evidence="1 7">
        <name>Mg(2+)</name>
        <dbReference type="ChEBI" id="CHEBI:18420"/>
    </cofactor>
</comment>
<accession>Q7U9R7</accession>
<keyword evidence="4 7" id="KW-0479">Metal-binding</keyword>
<dbReference type="SFLD" id="SFLDS00003">
    <property type="entry name" value="Haloacid_Dehalogenase"/>
    <property type="match status" value="1"/>
</dbReference>
<dbReference type="SFLD" id="SFLDF00036">
    <property type="entry name" value="deoxy-d-mannose-octulosonate_8"/>
    <property type="match status" value="1"/>
</dbReference>
<gene>
    <name evidence="8" type="ordered locus">SYNW0186</name>
</gene>
<sequence length="188" mass="20618">MSLPGLNQLGWWRLRRQLNQLQLLVLDVDGVLTDGGLWFDADGQLIKRFDVRDGLGIRLLLQAGVQIAFLSGGRGGATEVRARQLGIEHCLVGIKDKPAALQTLQQQVGVTVSQTVFVGDDLNDLAVRPMVGLLLAPADACAPVRRGADLVLCRRGGHGAVRELAERILQARDGWRSLSRRGWRDRND</sequence>
<protein>
    <submittedName>
        <fullName evidence="8">Possible phosphatase</fullName>
    </submittedName>
</protein>
<dbReference type="PANTHER" id="PTHR21485:SF3">
    <property type="entry name" value="N-ACYLNEURAMINATE CYTIDYLYLTRANSFERASE"/>
    <property type="match status" value="1"/>
</dbReference>
<dbReference type="NCBIfam" id="TIGR01670">
    <property type="entry name" value="KdsC-phosphatas"/>
    <property type="match status" value="1"/>
</dbReference>
<reference evidence="8 9" key="1">
    <citation type="journal article" date="2003" name="Nature">
        <title>The genome of a motile marine Synechococcus.</title>
        <authorList>
            <person name="Palenik B."/>
            <person name="Brahamsha B."/>
            <person name="Larimer F."/>
            <person name="Land M."/>
            <person name="Hauser L."/>
            <person name="Chain P."/>
            <person name="Lamerdin J."/>
            <person name="Regala W."/>
            <person name="Allen E.A."/>
            <person name="McCarren J."/>
            <person name="Paulsen I."/>
            <person name="Dufresne A."/>
            <person name="Partensky F."/>
            <person name="Webb E."/>
            <person name="Waterbury J."/>
        </authorList>
    </citation>
    <scope>NUCLEOTIDE SEQUENCE [LARGE SCALE GENOMIC DNA]</scope>
    <source>
        <strain evidence="8 9">WH8102</strain>
    </source>
</reference>
<dbReference type="Proteomes" id="UP000001422">
    <property type="component" value="Chromosome"/>
</dbReference>
<dbReference type="GO" id="GO:0046872">
    <property type="term" value="F:metal ion binding"/>
    <property type="evidence" value="ECO:0007669"/>
    <property type="project" value="UniProtKB-KW"/>
</dbReference>
<dbReference type="eggNOG" id="COG1778">
    <property type="taxonomic scope" value="Bacteria"/>
</dbReference>
<dbReference type="EMBL" id="BX569689">
    <property type="protein sequence ID" value="CAE06701.1"/>
    <property type="molecule type" value="Genomic_DNA"/>
</dbReference>
<proteinExistence type="inferred from homology"/>
<evidence type="ECO:0000256" key="3">
    <source>
        <dbReference type="ARBA" id="ARBA00011881"/>
    </source>
</evidence>
<dbReference type="InterPro" id="IPR036412">
    <property type="entry name" value="HAD-like_sf"/>
</dbReference>
<evidence type="ECO:0000256" key="2">
    <source>
        <dbReference type="ARBA" id="ARBA00005893"/>
    </source>
</evidence>
<dbReference type="PIRSF" id="PIRSF006118">
    <property type="entry name" value="KDO8-P_Ptase"/>
    <property type="match status" value="1"/>
</dbReference>
<evidence type="ECO:0000256" key="7">
    <source>
        <dbReference type="PIRSR" id="PIRSR006118-2"/>
    </source>
</evidence>